<proteinExistence type="predicted"/>
<comment type="caution">
    <text evidence="1">The sequence shown here is derived from an EMBL/GenBank/DDBJ whole genome shotgun (WGS) entry which is preliminary data.</text>
</comment>
<sequence>MKLHINGQPVDVPDTIRTVVELLAHFDLSDKMLVVEHNAAILHKEDHAGAELAEGHKIEIVHFVGGG</sequence>
<keyword evidence="2" id="KW-1185">Reference proteome</keyword>
<dbReference type="Proteomes" id="UP000078454">
    <property type="component" value="Unassembled WGS sequence"/>
</dbReference>
<dbReference type="Gene3D" id="3.10.20.30">
    <property type="match status" value="1"/>
</dbReference>
<organism evidence="1 2">
    <name type="scientific">Paenibacillus oryzisoli</name>
    <dbReference type="NCBI Taxonomy" id="1850517"/>
    <lineage>
        <taxon>Bacteria</taxon>
        <taxon>Bacillati</taxon>
        <taxon>Bacillota</taxon>
        <taxon>Bacilli</taxon>
        <taxon>Bacillales</taxon>
        <taxon>Paenibacillaceae</taxon>
        <taxon>Paenibacillus</taxon>
    </lineage>
</organism>
<dbReference type="CDD" id="cd00565">
    <property type="entry name" value="Ubl_ThiS"/>
    <property type="match status" value="1"/>
</dbReference>
<dbReference type="InterPro" id="IPR016155">
    <property type="entry name" value="Mopterin_synth/thiamin_S_b"/>
</dbReference>
<name>A0A198AIA9_9BACL</name>
<dbReference type="OrthoDB" id="9798559at2"/>
<dbReference type="RefSeq" id="WP_068663277.1">
    <property type="nucleotide sequence ID" value="NZ_LYPB01000050.1"/>
</dbReference>
<dbReference type="EMBL" id="LYPB01000050">
    <property type="protein sequence ID" value="OAS20653.1"/>
    <property type="molecule type" value="Genomic_DNA"/>
</dbReference>
<evidence type="ECO:0000313" key="2">
    <source>
        <dbReference type="Proteomes" id="UP000078454"/>
    </source>
</evidence>
<dbReference type="InterPro" id="IPR010035">
    <property type="entry name" value="Thi_S"/>
</dbReference>
<gene>
    <name evidence="1" type="ORF">A8708_19110</name>
</gene>
<evidence type="ECO:0000313" key="1">
    <source>
        <dbReference type="EMBL" id="OAS20653.1"/>
    </source>
</evidence>
<dbReference type="PANTHER" id="PTHR34472:SF1">
    <property type="entry name" value="SULFUR CARRIER PROTEIN THIS"/>
    <property type="match status" value="1"/>
</dbReference>
<dbReference type="InterPro" id="IPR003749">
    <property type="entry name" value="ThiS/MoaD-like"/>
</dbReference>
<dbReference type="InterPro" id="IPR012675">
    <property type="entry name" value="Beta-grasp_dom_sf"/>
</dbReference>
<dbReference type="NCBIfam" id="TIGR01683">
    <property type="entry name" value="thiS"/>
    <property type="match status" value="1"/>
</dbReference>
<reference evidence="1 2" key="1">
    <citation type="submission" date="2016-05" db="EMBL/GenBank/DDBJ databases">
        <title>Paenibacillus sp. 1ZS3-15 nov., isolated from the rhizosphere soil.</title>
        <authorList>
            <person name="Zhang X.X."/>
            <person name="Zhang J."/>
        </authorList>
    </citation>
    <scope>NUCLEOTIDE SEQUENCE [LARGE SCALE GENOMIC DNA]</scope>
    <source>
        <strain evidence="1 2">1ZS3-15</strain>
    </source>
</reference>
<dbReference type="STRING" id="1850517.A8708_19110"/>
<dbReference type="Pfam" id="PF02597">
    <property type="entry name" value="ThiS"/>
    <property type="match status" value="1"/>
</dbReference>
<dbReference type="SUPFAM" id="SSF54285">
    <property type="entry name" value="MoaD/ThiS"/>
    <property type="match status" value="1"/>
</dbReference>
<dbReference type="PANTHER" id="PTHR34472">
    <property type="entry name" value="SULFUR CARRIER PROTEIN THIS"/>
    <property type="match status" value="1"/>
</dbReference>
<accession>A0A198AIA9</accession>
<dbReference type="AlphaFoldDB" id="A0A198AIA9"/>
<protein>
    <submittedName>
        <fullName evidence="1">Thiamine biosynthesis protein ThiS</fullName>
    </submittedName>
</protein>